<reference evidence="2 3" key="1">
    <citation type="journal article" date="2013" name="PLoS ONE">
        <title>Predicting the Proteins of Angomonas deanei, Strigomonas culicis and Their Respective Endosymbionts Reveals New Aspects of the Trypanosomatidae Family.</title>
        <authorList>
            <person name="Motta M.C."/>
            <person name="Martins A.C."/>
            <person name="de Souza S.S."/>
            <person name="Catta-Preta C.M."/>
            <person name="Silva R."/>
            <person name="Klein C.C."/>
            <person name="de Almeida L.G."/>
            <person name="de Lima Cunha O."/>
            <person name="Ciapina L.P."/>
            <person name="Brocchi M."/>
            <person name="Colabardini A.C."/>
            <person name="de Araujo Lima B."/>
            <person name="Machado C.R."/>
            <person name="de Almeida Soares C.M."/>
            <person name="Probst C.M."/>
            <person name="de Menezes C.B."/>
            <person name="Thompson C.E."/>
            <person name="Bartholomeu D.C."/>
            <person name="Gradia D.F."/>
            <person name="Pavoni D.P."/>
            <person name="Grisard E.C."/>
            <person name="Fantinatti-Garboggini F."/>
            <person name="Marchini F.K."/>
            <person name="Rodrigues-Luiz G.F."/>
            <person name="Wagner G."/>
            <person name="Goldman G.H."/>
            <person name="Fietto J.L."/>
            <person name="Elias M.C."/>
            <person name="Goldman M.H."/>
            <person name="Sagot M.F."/>
            <person name="Pereira M."/>
            <person name="Stoco P.H."/>
            <person name="de Mendonca-Neto R.P."/>
            <person name="Teixeira S.M."/>
            <person name="Maciel T.E."/>
            <person name="de Oliveira Mendes T.A."/>
            <person name="Urmenyi T.P."/>
            <person name="de Souza W."/>
            <person name="Schenkman S."/>
            <person name="de Vasconcelos A.T."/>
        </authorList>
    </citation>
    <scope>NUCLEOTIDE SEQUENCE [LARGE SCALE GENOMIC DNA]</scope>
</reference>
<dbReference type="AlphaFoldDB" id="S9TJY0"/>
<proteinExistence type="predicted"/>
<keyword evidence="3" id="KW-1185">Reference proteome</keyword>
<gene>
    <name evidence="2" type="ORF">STCU_10814</name>
</gene>
<dbReference type="OrthoDB" id="10252009at2759"/>
<accession>S9TJY0</accession>
<name>S9TJY0_9TRYP</name>
<feature type="region of interest" description="Disordered" evidence="1">
    <location>
        <begin position="1"/>
        <end position="25"/>
    </location>
</feature>
<dbReference type="Proteomes" id="UP000015354">
    <property type="component" value="Unassembled WGS sequence"/>
</dbReference>
<organism evidence="2 3">
    <name type="scientific">Strigomonas culicis</name>
    <dbReference type="NCBI Taxonomy" id="28005"/>
    <lineage>
        <taxon>Eukaryota</taxon>
        <taxon>Discoba</taxon>
        <taxon>Euglenozoa</taxon>
        <taxon>Kinetoplastea</taxon>
        <taxon>Metakinetoplastina</taxon>
        <taxon>Trypanosomatida</taxon>
        <taxon>Trypanosomatidae</taxon>
        <taxon>Strigomonadinae</taxon>
        <taxon>Strigomonas</taxon>
    </lineage>
</organism>
<comment type="caution">
    <text evidence="2">The sequence shown here is derived from an EMBL/GenBank/DDBJ whole genome shotgun (WGS) entry which is preliminary data.</text>
</comment>
<evidence type="ECO:0000313" key="2">
    <source>
        <dbReference type="EMBL" id="EPY17109.1"/>
    </source>
</evidence>
<evidence type="ECO:0000313" key="3">
    <source>
        <dbReference type="Proteomes" id="UP000015354"/>
    </source>
</evidence>
<protein>
    <submittedName>
        <fullName evidence="2">Uncharacterized protein</fullName>
    </submittedName>
</protein>
<evidence type="ECO:0000256" key="1">
    <source>
        <dbReference type="SAM" id="MobiDB-lite"/>
    </source>
</evidence>
<dbReference type="Gene3D" id="3.90.190.10">
    <property type="entry name" value="Protein tyrosine phosphatase superfamily"/>
    <property type="match status" value="1"/>
</dbReference>
<dbReference type="EMBL" id="ATMH01010669">
    <property type="protein sequence ID" value="EPY17109.1"/>
    <property type="molecule type" value="Genomic_DNA"/>
</dbReference>
<sequence length="143" mass="15567">MQSCSPLSPAPAATESRGLPPPPAFAMGYSAKGKGAVKRHSGNGNDMFLDLRAIDREAPVKKKSNLSPLATPKVSRSPFASYSSCAEIPSLVLDFLFLGSVHDAQNADFLARNQIMYIMNVSTEQYWSVDKNIVVYPFRSKTP</sequence>
<dbReference type="InterPro" id="IPR029021">
    <property type="entry name" value="Prot-tyrosine_phosphatase-like"/>
</dbReference>